<dbReference type="SUPFAM" id="SSF54909">
    <property type="entry name" value="Dimeric alpha+beta barrel"/>
    <property type="match status" value="1"/>
</dbReference>
<protein>
    <recommendedName>
        <fullName evidence="2">YCII-related domain-containing protein</fullName>
    </recommendedName>
</protein>
<dbReference type="InterPro" id="IPR011008">
    <property type="entry name" value="Dimeric_a/b-barrel"/>
</dbReference>
<evidence type="ECO:0000256" key="1">
    <source>
        <dbReference type="ARBA" id="ARBA00007689"/>
    </source>
</evidence>
<reference evidence="3 4" key="1">
    <citation type="submission" date="2019-02" db="EMBL/GenBank/DDBJ databases">
        <title>Draft Genome Sequence of Streptomyces sp. AM-2504, identified by 16S rRNA comparative analysis as a Streptomyces Kasugaensis strain.</title>
        <authorList>
            <person name="Napolioni V."/>
            <person name="Giuliodori A.M."/>
            <person name="Spurio R."/>
            <person name="Fabbretti A."/>
        </authorList>
    </citation>
    <scope>NUCLEOTIDE SEQUENCE [LARGE SCALE GENOMIC DNA]</scope>
    <source>
        <strain evidence="3 4">AM-2504</strain>
    </source>
</reference>
<dbReference type="Proteomes" id="UP000292452">
    <property type="component" value="Unassembled WGS sequence"/>
</dbReference>
<sequence>MKYMLLMQFSETTTDIPPISTWSADEVQAHIAFMKAADKKLAESGELVEAQGLAAPDTAKIVRADDGGPPRITEAPFPDTREFLAGYWIVDCAGPDRAIEIAAFLSTAPGPGGAPLNMPIEVRQTMSAPTPQGDAPR</sequence>
<organism evidence="3 4">
    <name type="scientific">Streptomyces kasugaensis</name>
    <dbReference type="NCBI Taxonomy" id="1946"/>
    <lineage>
        <taxon>Bacteria</taxon>
        <taxon>Bacillati</taxon>
        <taxon>Actinomycetota</taxon>
        <taxon>Actinomycetes</taxon>
        <taxon>Kitasatosporales</taxon>
        <taxon>Streptomycetaceae</taxon>
        <taxon>Streptomyces</taxon>
    </lineage>
</organism>
<dbReference type="AlphaFoldDB" id="A0A4Q9I1L5"/>
<comment type="caution">
    <text evidence="3">The sequence shown here is derived from an EMBL/GenBank/DDBJ whole genome shotgun (WGS) entry which is preliminary data.</text>
</comment>
<comment type="similarity">
    <text evidence="1">Belongs to the YciI family.</text>
</comment>
<evidence type="ECO:0000313" key="4">
    <source>
        <dbReference type="Proteomes" id="UP000292452"/>
    </source>
</evidence>
<dbReference type="RefSeq" id="WP_052857190.1">
    <property type="nucleotide sequence ID" value="NZ_SIXH01000035.1"/>
</dbReference>
<gene>
    <name evidence="3" type="ORF">EYS09_06085</name>
</gene>
<dbReference type="EMBL" id="SIXH01000035">
    <property type="protein sequence ID" value="TBO60520.1"/>
    <property type="molecule type" value="Genomic_DNA"/>
</dbReference>
<evidence type="ECO:0000259" key="2">
    <source>
        <dbReference type="Pfam" id="PF03795"/>
    </source>
</evidence>
<dbReference type="InterPro" id="IPR005545">
    <property type="entry name" value="YCII"/>
</dbReference>
<accession>A0A4Q9I1L5</accession>
<evidence type="ECO:0000313" key="3">
    <source>
        <dbReference type="EMBL" id="TBO60520.1"/>
    </source>
</evidence>
<dbReference type="PANTHER" id="PTHR35174">
    <property type="entry name" value="BLL7171 PROTEIN-RELATED"/>
    <property type="match status" value="1"/>
</dbReference>
<dbReference type="PANTHER" id="PTHR35174:SF3">
    <property type="entry name" value="BLL7171 PROTEIN"/>
    <property type="match status" value="1"/>
</dbReference>
<name>A0A4Q9I1L5_STRKA</name>
<feature type="domain" description="YCII-related" evidence="2">
    <location>
        <begin position="1"/>
        <end position="103"/>
    </location>
</feature>
<keyword evidence="4" id="KW-1185">Reference proteome</keyword>
<dbReference type="GeneID" id="97375393"/>
<proteinExistence type="inferred from homology"/>
<dbReference type="Gene3D" id="3.30.70.1060">
    <property type="entry name" value="Dimeric alpha+beta barrel"/>
    <property type="match status" value="1"/>
</dbReference>
<dbReference type="Pfam" id="PF03795">
    <property type="entry name" value="YCII"/>
    <property type="match status" value="1"/>
</dbReference>